<accession>A0A9K3JYF3</accession>
<evidence type="ECO:0000256" key="1">
    <source>
        <dbReference type="SAM" id="MobiDB-lite"/>
    </source>
</evidence>
<reference evidence="2" key="1">
    <citation type="journal article" date="2017" name="Nature">
        <title>The sunflower genome provides insights into oil metabolism, flowering and Asterid evolution.</title>
        <authorList>
            <person name="Badouin H."/>
            <person name="Gouzy J."/>
            <person name="Grassa C.J."/>
            <person name="Murat F."/>
            <person name="Staton S.E."/>
            <person name="Cottret L."/>
            <person name="Lelandais-Briere C."/>
            <person name="Owens G.L."/>
            <person name="Carrere S."/>
            <person name="Mayjonade B."/>
            <person name="Legrand L."/>
            <person name="Gill N."/>
            <person name="Kane N.C."/>
            <person name="Bowers J.E."/>
            <person name="Hubner S."/>
            <person name="Bellec A."/>
            <person name="Berard A."/>
            <person name="Berges H."/>
            <person name="Blanchet N."/>
            <person name="Boniface M.C."/>
            <person name="Brunel D."/>
            <person name="Catrice O."/>
            <person name="Chaidir N."/>
            <person name="Claudel C."/>
            <person name="Donnadieu C."/>
            <person name="Faraut T."/>
            <person name="Fievet G."/>
            <person name="Helmstetter N."/>
            <person name="King M."/>
            <person name="Knapp S.J."/>
            <person name="Lai Z."/>
            <person name="Le Paslier M.C."/>
            <person name="Lippi Y."/>
            <person name="Lorenzon L."/>
            <person name="Mandel J.R."/>
            <person name="Marage G."/>
            <person name="Marchand G."/>
            <person name="Marquand E."/>
            <person name="Bret-Mestries E."/>
            <person name="Morien E."/>
            <person name="Nambeesan S."/>
            <person name="Nguyen T."/>
            <person name="Pegot-Espagnet P."/>
            <person name="Pouilly N."/>
            <person name="Raftis F."/>
            <person name="Sallet E."/>
            <person name="Schiex T."/>
            <person name="Thomas J."/>
            <person name="Vandecasteele C."/>
            <person name="Vares D."/>
            <person name="Vear F."/>
            <person name="Vautrin S."/>
            <person name="Crespi M."/>
            <person name="Mangin B."/>
            <person name="Burke J.M."/>
            <person name="Salse J."/>
            <person name="Munos S."/>
            <person name="Vincourt P."/>
            <person name="Rieseberg L.H."/>
            <person name="Langlade N.B."/>
        </authorList>
    </citation>
    <scope>NUCLEOTIDE SEQUENCE</scope>
    <source>
        <tissue evidence="2">Leaves</tissue>
    </source>
</reference>
<name>A0A9K3JYF3_HELAN</name>
<organism evidence="2 3">
    <name type="scientific">Helianthus annuus</name>
    <name type="common">Common sunflower</name>
    <dbReference type="NCBI Taxonomy" id="4232"/>
    <lineage>
        <taxon>Eukaryota</taxon>
        <taxon>Viridiplantae</taxon>
        <taxon>Streptophyta</taxon>
        <taxon>Embryophyta</taxon>
        <taxon>Tracheophyta</taxon>
        <taxon>Spermatophyta</taxon>
        <taxon>Magnoliopsida</taxon>
        <taxon>eudicotyledons</taxon>
        <taxon>Gunneridae</taxon>
        <taxon>Pentapetalae</taxon>
        <taxon>asterids</taxon>
        <taxon>campanulids</taxon>
        <taxon>Asterales</taxon>
        <taxon>Asteraceae</taxon>
        <taxon>Asteroideae</taxon>
        <taxon>Heliantheae alliance</taxon>
        <taxon>Heliantheae</taxon>
        <taxon>Helianthus</taxon>
    </lineage>
</organism>
<gene>
    <name evidence="2" type="ORF">HanXRQr2_Chr01g0037111</name>
</gene>
<proteinExistence type="predicted"/>
<comment type="caution">
    <text evidence="2">The sequence shown here is derived from an EMBL/GenBank/DDBJ whole genome shotgun (WGS) entry which is preliminary data.</text>
</comment>
<feature type="region of interest" description="Disordered" evidence="1">
    <location>
        <begin position="35"/>
        <end position="54"/>
    </location>
</feature>
<dbReference type="AlphaFoldDB" id="A0A9K3JYF3"/>
<protein>
    <submittedName>
        <fullName evidence="2">Transcription factor, TCP</fullName>
    </submittedName>
</protein>
<keyword evidence="3" id="KW-1185">Reference proteome</keyword>
<sequence length="54" mass="5757">MAVAQGRFIHKSMGEASAARVGNYLPITHGHFNLLASLSGPPPQSSNNKDDDNH</sequence>
<evidence type="ECO:0000313" key="2">
    <source>
        <dbReference type="EMBL" id="KAF5823323.1"/>
    </source>
</evidence>
<dbReference type="Proteomes" id="UP000215914">
    <property type="component" value="Unassembled WGS sequence"/>
</dbReference>
<dbReference type="Gramene" id="mRNA:HanXRQr2_Chr01g0037111">
    <property type="protein sequence ID" value="CDS:HanXRQr2_Chr01g0037111.1"/>
    <property type="gene ID" value="HanXRQr2_Chr01g0037111"/>
</dbReference>
<dbReference type="EMBL" id="MNCJ02000316">
    <property type="protein sequence ID" value="KAF5823323.1"/>
    <property type="molecule type" value="Genomic_DNA"/>
</dbReference>
<evidence type="ECO:0000313" key="3">
    <source>
        <dbReference type="Proteomes" id="UP000215914"/>
    </source>
</evidence>
<reference evidence="2" key="2">
    <citation type="submission" date="2020-06" db="EMBL/GenBank/DDBJ databases">
        <title>Helianthus annuus Genome sequencing and assembly Release 2.</title>
        <authorList>
            <person name="Gouzy J."/>
            <person name="Langlade N."/>
            <person name="Munos S."/>
        </authorList>
    </citation>
    <scope>NUCLEOTIDE SEQUENCE</scope>
    <source>
        <tissue evidence="2">Leaves</tissue>
    </source>
</reference>